<dbReference type="GO" id="GO:0008270">
    <property type="term" value="F:zinc ion binding"/>
    <property type="evidence" value="ECO:0007669"/>
    <property type="project" value="UniProtKB-KW"/>
</dbReference>
<evidence type="ECO:0000256" key="7">
    <source>
        <dbReference type="ARBA" id="ARBA00023125"/>
    </source>
</evidence>
<accession>A0A0L6VDW1</accession>
<feature type="region of interest" description="Disordered" evidence="10">
    <location>
        <begin position="611"/>
        <end position="654"/>
    </location>
</feature>
<evidence type="ECO:0000256" key="5">
    <source>
        <dbReference type="ARBA" id="ARBA00022833"/>
    </source>
</evidence>
<feature type="region of interest" description="Disordered" evidence="10">
    <location>
        <begin position="1"/>
        <end position="45"/>
    </location>
</feature>
<dbReference type="AlphaFoldDB" id="A0A0L6VDW1"/>
<evidence type="ECO:0000313" key="13">
    <source>
        <dbReference type="Proteomes" id="UP000037035"/>
    </source>
</evidence>
<dbReference type="Pfam" id="PF20644">
    <property type="entry name" value="Rrn7_cyclin_N"/>
    <property type="match status" value="1"/>
</dbReference>
<keyword evidence="3" id="KW-0479">Metal-binding</keyword>
<comment type="caution">
    <text evidence="12">The sequence shown here is derived from an EMBL/GenBank/DDBJ whole genome shotgun (WGS) entry which is preliminary data.</text>
</comment>
<feature type="compositionally biased region" description="Polar residues" evidence="10">
    <location>
        <begin position="201"/>
        <end position="210"/>
    </location>
</feature>
<dbReference type="STRING" id="27349.A0A0L6VDW1"/>
<comment type="subcellular location">
    <subcellularLocation>
        <location evidence="1">Nucleus</location>
        <location evidence="1">Nucleolus</location>
    </subcellularLocation>
</comment>
<evidence type="ECO:0000256" key="10">
    <source>
        <dbReference type="SAM" id="MobiDB-lite"/>
    </source>
</evidence>
<feature type="compositionally biased region" description="Low complexity" evidence="10">
    <location>
        <begin position="13"/>
        <end position="23"/>
    </location>
</feature>
<dbReference type="InterPro" id="IPR033599">
    <property type="entry name" value="TAF1B/Rrn7"/>
</dbReference>
<gene>
    <name evidence="12" type="ORF">VP01_182g4</name>
</gene>
<comment type="similarity">
    <text evidence="2">Belongs to the RRN7/TAF1B family.</text>
</comment>
<feature type="region of interest" description="Disordered" evidence="10">
    <location>
        <begin position="500"/>
        <end position="527"/>
    </location>
</feature>
<evidence type="ECO:0000256" key="1">
    <source>
        <dbReference type="ARBA" id="ARBA00004604"/>
    </source>
</evidence>
<keyword evidence="13" id="KW-1185">Reference proteome</keyword>
<evidence type="ECO:0000313" key="12">
    <source>
        <dbReference type="EMBL" id="KNZ58933.1"/>
    </source>
</evidence>
<dbReference type="GO" id="GO:0042790">
    <property type="term" value="P:nucleolar large rRNA transcription by RNA polymerase I"/>
    <property type="evidence" value="ECO:0007669"/>
    <property type="project" value="TreeGrafter"/>
</dbReference>
<dbReference type="OrthoDB" id="428577at2759"/>
<dbReference type="GO" id="GO:0070860">
    <property type="term" value="C:RNA polymerase I core factor complex"/>
    <property type="evidence" value="ECO:0007669"/>
    <property type="project" value="InterPro"/>
</dbReference>
<keyword evidence="7" id="KW-0238">DNA-binding</keyword>
<feature type="compositionally biased region" description="Low complexity" evidence="10">
    <location>
        <begin position="227"/>
        <end position="243"/>
    </location>
</feature>
<keyword evidence="9" id="KW-0539">Nucleus</keyword>
<evidence type="ECO:0000259" key="11">
    <source>
        <dbReference type="Pfam" id="PF20644"/>
    </source>
</evidence>
<evidence type="ECO:0000256" key="4">
    <source>
        <dbReference type="ARBA" id="ARBA00022771"/>
    </source>
</evidence>
<dbReference type="InterPro" id="IPR048540">
    <property type="entry name" value="Rrn7_cyclin_N"/>
</dbReference>
<keyword evidence="6" id="KW-0805">Transcription regulation</keyword>
<feature type="compositionally biased region" description="Basic residues" evidence="10">
    <location>
        <begin position="30"/>
        <end position="45"/>
    </location>
</feature>
<keyword evidence="4" id="KW-0863">Zinc-finger</keyword>
<evidence type="ECO:0000256" key="3">
    <source>
        <dbReference type="ARBA" id="ARBA00022723"/>
    </source>
</evidence>
<feature type="compositionally biased region" description="Low complexity" evidence="10">
    <location>
        <begin position="177"/>
        <end position="186"/>
    </location>
</feature>
<dbReference type="VEuPathDB" id="FungiDB:VP01_182g4"/>
<reference evidence="12 13" key="1">
    <citation type="submission" date="2015-08" db="EMBL/GenBank/DDBJ databases">
        <title>Next Generation Sequencing and Analysis of the Genome of Puccinia sorghi L Schw, the Causal Agent of Maize Common Rust.</title>
        <authorList>
            <person name="Rochi L."/>
            <person name="Burguener G."/>
            <person name="Darino M."/>
            <person name="Turjanski A."/>
            <person name="Kreff E."/>
            <person name="Dieguez M.J."/>
            <person name="Sacco F."/>
        </authorList>
    </citation>
    <scope>NUCLEOTIDE SEQUENCE [LARGE SCALE GENOMIC DNA]</scope>
    <source>
        <strain evidence="12 13">RO10H11247</strain>
    </source>
</reference>
<protein>
    <recommendedName>
        <fullName evidence="11">Rrn7/TAF1B N-terminal cyclin domain-containing protein</fullName>
    </recommendedName>
</protein>
<keyword evidence="8" id="KW-0804">Transcription</keyword>
<name>A0A0L6VDW1_9BASI</name>
<keyword evidence="5" id="KW-0862">Zinc</keyword>
<feature type="region of interest" description="Disordered" evidence="10">
    <location>
        <begin position="156"/>
        <end position="269"/>
    </location>
</feature>
<evidence type="ECO:0000256" key="6">
    <source>
        <dbReference type="ARBA" id="ARBA00023015"/>
    </source>
</evidence>
<dbReference type="GO" id="GO:0001164">
    <property type="term" value="F:RNA polymerase I core promoter sequence-specific DNA binding"/>
    <property type="evidence" value="ECO:0007669"/>
    <property type="project" value="InterPro"/>
</dbReference>
<evidence type="ECO:0000256" key="8">
    <source>
        <dbReference type="ARBA" id="ARBA00023163"/>
    </source>
</evidence>
<evidence type="ECO:0000256" key="2">
    <source>
        <dbReference type="ARBA" id="ARBA00006899"/>
    </source>
</evidence>
<dbReference type="PANTHER" id="PTHR31576">
    <property type="entry name" value="TATA BOX-BINDING PROTEIN-ASSOCIATED FACTOR RNA POLYMERASE I SUBUNIT B"/>
    <property type="match status" value="1"/>
</dbReference>
<sequence length="703" mass="79191">MSSTAHSFRTTRRFSQTTPSQSTVRSTPNPKKHQSCPRCGSRKWRRDPNRGVVVCAEGHVLEGFLRESTERTELSQHSLRRRRLTAAPRKRKSYIPKPAYQDQRARVLLVQALTLLIRKQIEALIQVINLPIQLEEVARNLWKAYISALNLDDHSFSQNRSASPVIPSSRFGDDSQSECGSSPESSHLTPRQAGPHPTPSQPESNPSKSKLTPEALKAITQEHSESSDPSSDDSAASSASSHSTRPQNPNGKSDKSIQPRRKRNRAQIDNIKVHPRMVVTICTIYLACLKLRLPIILQDLINLITTKQVPHIGFIHCIPSEVQKKMNRPVMQSLSAEVGHKNLRAYFLVKIIQTDWCTSVVNYCRFFTTQVLRSCCPKILLPTCPSLFYVFQKFYFYQETYPCNILLLFLSSFPDPLQLLALHLVRRLDKYFLTLSPVSFGSRKMKSTATQEDDEQGPGMFKSSKALNYFRIQMAKYPPDWFIMAVVFIVAQSAIVATSSMDSSGSSSDDDSDASSTAKNAKTPDPMFRLVTGATADPNQWYRDLTQTIKQDEDKKPQTLWEKNLTELDPKEIDSYIAFAKDFLLNDQPEPIDLTVKNQFFPLSVSSRSDMNVNSTMQEEGGGRTEPARAAGGRQGNRSPLGDESEERQGNHPGVAPIKREWLTQLMFIQAAETIGCSVSNHSHLDEFLRTYTFVNSFLSKTL</sequence>
<dbReference type="PANTHER" id="PTHR31576:SF2">
    <property type="entry name" value="TATA BOX-BINDING PROTEIN-ASSOCIATED FACTOR RNA POLYMERASE I SUBUNIT B"/>
    <property type="match status" value="1"/>
</dbReference>
<evidence type="ECO:0000256" key="9">
    <source>
        <dbReference type="ARBA" id="ARBA00023242"/>
    </source>
</evidence>
<proteinExistence type="inferred from homology"/>
<organism evidence="12 13">
    <name type="scientific">Puccinia sorghi</name>
    <dbReference type="NCBI Taxonomy" id="27349"/>
    <lineage>
        <taxon>Eukaryota</taxon>
        <taxon>Fungi</taxon>
        <taxon>Dikarya</taxon>
        <taxon>Basidiomycota</taxon>
        <taxon>Pucciniomycotina</taxon>
        <taxon>Pucciniomycetes</taxon>
        <taxon>Pucciniales</taxon>
        <taxon>Pucciniaceae</taxon>
        <taxon>Puccinia</taxon>
    </lineage>
</organism>
<dbReference type="Proteomes" id="UP000037035">
    <property type="component" value="Unassembled WGS sequence"/>
</dbReference>
<feature type="domain" description="Rrn7/TAF1B N-terminal cyclin" evidence="11">
    <location>
        <begin position="223"/>
        <end position="320"/>
    </location>
</feature>
<dbReference type="EMBL" id="LAVV01006648">
    <property type="protein sequence ID" value="KNZ58933.1"/>
    <property type="molecule type" value="Genomic_DNA"/>
</dbReference>